<evidence type="ECO:0000313" key="4">
    <source>
        <dbReference type="EMBL" id="MCO6048308.1"/>
    </source>
</evidence>
<dbReference type="SUPFAM" id="SSF55729">
    <property type="entry name" value="Acyl-CoA N-acyltransferases (Nat)"/>
    <property type="match status" value="1"/>
</dbReference>
<protein>
    <submittedName>
        <fullName evidence="4">GNAT family N-acetyltransferase</fullName>
    </submittedName>
</protein>
<keyword evidence="5" id="KW-1185">Reference proteome</keyword>
<dbReference type="InterPro" id="IPR016181">
    <property type="entry name" value="Acyl_CoA_acyltransferase"/>
</dbReference>
<dbReference type="PANTHER" id="PTHR10545:SF42">
    <property type="entry name" value="ACETYLTRANSFERASE"/>
    <property type="match status" value="1"/>
</dbReference>
<name>A0ABT1C1D7_9HYPH</name>
<dbReference type="PROSITE" id="PS51186">
    <property type="entry name" value="GNAT"/>
    <property type="match status" value="1"/>
</dbReference>
<dbReference type="InterPro" id="IPR000182">
    <property type="entry name" value="GNAT_dom"/>
</dbReference>
<dbReference type="EMBL" id="JAMXQS010000001">
    <property type="protein sequence ID" value="MCO6048308.1"/>
    <property type="molecule type" value="Genomic_DNA"/>
</dbReference>
<keyword evidence="2" id="KW-0012">Acyltransferase</keyword>
<dbReference type="Proteomes" id="UP001205906">
    <property type="component" value="Unassembled WGS sequence"/>
</dbReference>
<accession>A0ABT1C1D7</accession>
<dbReference type="PANTHER" id="PTHR10545">
    <property type="entry name" value="DIAMINE N-ACETYLTRANSFERASE"/>
    <property type="match status" value="1"/>
</dbReference>
<dbReference type="InterPro" id="IPR051016">
    <property type="entry name" value="Diverse_Substrate_AcTransf"/>
</dbReference>
<evidence type="ECO:0000259" key="3">
    <source>
        <dbReference type="PROSITE" id="PS51186"/>
    </source>
</evidence>
<keyword evidence="1" id="KW-0808">Transferase</keyword>
<reference evidence="4 5" key="1">
    <citation type="submission" date="2022-06" db="EMBL/GenBank/DDBJ databases">
        <title>Mesorhizobium sp. strain RP14 Genome sequencing and assembly.</title>
        <authorList>
            <person name="Kim I."/>
        </authorList>
    </citation>
    <scope>NUCLEOTIDE SEQUENCE [LARGE SCALE GENOMIC DNA]</scope>
    <source>
        <strain evidence="5">RP14(2022)</strain>
    </source>
</reference>
<evidence type="ECO:0000256" key="2">
    <source>
        <dbReference type="ARBA" id="ARBA00023315"/>
    </source>
</evidence>
<organism evidence="4 5">
    <name type="scientific">Mesorhizobium liriopis</name>
    <dbReference type="NCBI Taxonomy" id="2953882"/>
    <lineage>
        <taxon>Bacteria</taxon>
        <taxon>Pseudomonadati</taxon>
        <taxon>Pseudomonadota</taxon>
        <taxon>Alphaproteobacteria</taxon>
        <taxon>Hyphomicrobiales</taxon>
        <taxon>Phyllobacteriaceae</taxon>
        <taxon>Mesorhizobium</taxon>
    </lineage>
</organism>
<feature type="domain" description="N-acetyltransferase" evidence="3">
    <location>
        <begin position="4"/>
        <end position="152"/>
    </location>
</feature>
<evidence type="ECO:0000313" key="5">
    <source>
        <dbReference type="Proteomes" id="UP001205906"/>
    </source>
</evidence>
<proteinExistence type="predicted"/>
<dbReference type="Gene3D" id="3.40.630.30">
    <property type="match status" value="1"/>
</dbReference>
<evidence type="ECO:0000256" key="1">
    <source>
        <dbReference type="ARBA" id="ARBA00022679"/>
    </source>
</evidence>
<dbReference type="Pfam" id="PF00583">
    <property type="entry name" value="Acetyltransf_1"/>
    <property type="match status" value="1"/>
</dbReference>
<gene>
    <name evidence="4" type="ORF">NGM99_00700</name>
</gene>
<sequence length="152" mass="17502">MPEIIIRPVEPGDLDQWLLLWQGYLEFYKQPFDRTVTETTWARFFDPSEPVHALVAESENQLVGVTHYIFHRNTWMVNPVCYLQDLFTAPQARGRGVGRKLIEAVYEAAKAAGSPRVYWLTRETNAQAIALYAKIAERSGFIQFRKAIDIAK</sequence>
<dbReference type="CDD" id="cd04301">
    <property type="entry name" value="NAT_SF"/>
    <property type="match status" value="1"/>
</dbReference>
<dbReference type="RefSeq" id="WP_252815128.1">
    <property type="nucleotide sequence ID" value="NZ_JAMXQS010000001.1"/>
</dbReference>
<comment type="caution">
    <text evidence="4">The sequence shown here is derived from an EMBL/GenBank/DDBJ whole genome shotgun (WGS) entry which is preliminary data.</text>
</comment>